<feature type="compositionally biased region" description="Polar residues" evidence="11">
    <location>
        <begin position="4151"/>
        <end position="4160"/>
    </location>
</feature>
<dbReference type="Gene3D" id="1.10.510.10">
    <property type="entry name" value="Transferase(Phosphotransferase) domain 1"/>
    <property type="match status" value="1"/>
</dbReference>
<feature type="domain" description="Ig-like" evidence="13">
    <location>
        <begin position="4545"/>
        <end position="4629"/>
    </location>
</feature>
<evidence type="ECO:0000256" key="2">
    <source>
        <dbReference type="ARBA" id="ARBA00006692"/>
    </source>
</evidence>
<dbReference type="PROSITE" id="PS50011">
    <property type="entry name" value="PROTEIN_KINASE_DOM"/>
    <property type="match status" value="1"/>
</dbReference>
<dbReference type="FunFam" id="2.60.40.10:FF:000022">
    <property type="entry name" value="Cardiac titin"/>
    <property type="match status" value="1"/>
</dbReference>
<dbReference type="FunFam" id="2.60.40.10:FF:000107">
    <property type="entry name" value="Myosin, light chain kinase a"/>
    <property type="match status" value="4"/>
</dbReference>
<dbReference type="FunFam" id="2.60.40.10:FF:001053">
    <property type="entry name" value="Uncharacterized protein, isoform D"/>
    <property type="match status" value="1"/>
</dbReference>
<feature type="binding site" evidence="9">
    <location>
        <position position="6387"/>
    </location>
    <ligand>
        <name>ATP</name>
        <dbReference type="ChEBI" id="CHEBI:30616"/>
    </ligand>
</feature>
<feature type="domain" description="Ig-like" evidence="13">
    <location>
        <begin position="5912"/>
        <end position="5997"/>
    </location>
</feature>
<dbReference type="SMART" id="SM00060">
    <property type="entry name" value="FN3"/>
    <property type="match status" value="2"/>
</dbReference>
<dbReference type="InterPro" id="IPR011009">
    <property type="entry name" value="Kinase-like_dom_sf"/>
</dbReference>
<evidence type="ECO:0000256" key="7">
    <source>
        <dbReference type="ARBA" id="ARBA00023157"/>
    </source>
</evidence>
<dbReference type="InterPro" id="IPR036179">
    <property type="entry name" value="Ig-like_dom_sf"/>
</dbReference>
<feature type="domain" description="Protein kinase" evidence="12">
    <location>
        <begin position="6358"/>
        <end position="6613"/>
    </location>
</feature>
<dbReference type="InterPro" id="IPR003599">
    <property type="entry name" value="Ig_sub"/>
</dbReference>
<keyword evidence="4" id="KW-0677">Repeat</keyword>
<dbReference type="FunFam" id="1.10.510.10:FF:000175">
    <property type="entry name" value="Myosin light chain kinase, smooth muscle"/>
    <property type="match status" value="1"/>
</dbReference>
<evidence type="ECO:0000259" key="13">
    <source>
        <dbReference type="PROSITE" id="PS50835"/>
    </source>
</evidence>
<feature type="domain" description="Ig-like" evidence="13">
    <location>
        <begin position="4444"/>
        <end position="4533"/>
    </location>
</feature>
<dbReference type="SUPFAM" id="SSF48726">
    <property type="entry name" value="Immunoglobulin"/>
    <property type="match status" value="20"/>
</dbReference>
<dbReference type="EMBL" id="JADYXP020000026">
    <property type="protein sequence ID" value="KAL0100117.1"/>
    <property type="molecule type" value="Genomic_DNA"/>
</dbReference>
<dbReference type="CDD" id="cd14103">
    <property type="entry name" value="STKc_MLCK"/>
    <property type="match status" value="1"/>
</dbReference>
<dbReference type="PROSITE" id="PS00107">
    <property type="entry name" value="PROTEIN_KINASE_ATP"/>
    <property type="match status" value="1"/>
</dbReference>
<dbReference type="GO" id="GO:0030154">
    <property type="term" value="P:cell differentiation"/>
    <property type="evidence" value="ECO:0007669"/>
    <property type="project" value="UniProtKB-ARBA"/>
</dbReference>
<evidence type="ECO:0000256" key="9">
    <source>
        <dbReference type="PROSITE-ProRule" id="PRU10141"/>
    </source>
</evidence>
<feature type="compositionally biased region" description="Basic residues" evidence="11">
    <location>
        <begin position="993"/>
        <end position="1003"/>
    </location>
</feature>
<dbReference type="SMART" id="SM00220">
    <property type="entry name" value="S_TKc"/>
    <property type="match status" value="1"/>
</dbReference>
<dbReference type="Pfam" id="PF07679">
    <property type="entry name" value="I-set"/>
    <property type="match status" value="20"/>
</dbReference>
<evidence type="ECO:0000256" key="3">
    <source>
        <dbReference type="ARBA" id="ARBA00022490"/>
    </source>
</evidence>
<feature type="coiled-coil region" evidence="10">
    <location>
        <begin position="1804"/>
        <end position="1854"/>
    </location>
</feature>
<reference evidence="15 16" key="1">
    <citation type="submission" date="2023-03" db="EMBL/GenBank/DDBJ databases">
        <title>High recombination rates correlate with genetic variation in Cardiocondyla obscurior ants.</title>
        <authorList>
            <person name="Errbii M."/>
        </authorList>
    </citation>
    <scope>NUCLEOTIDE SEQUENCE [LARGE SCALE GENOMIC DNA]</scope>
    <source>
        <strain evidence="15">Alpha-2009</strain>
        <tissue evidence="15">Whole body</tissue>
    </source>
</reference>
<feature type="domain" description="Ig-like" evidence="13">
    <location>
        <begin position="5207"/>
        <end position="5299"/>
    </location>
</feature>
<feature type="region of interest" description="Disordered" evidence="11">
    <location>
        <begin position="5548"/>
        <end position="5590"/>
    </location>
</feature>
<dbReference type="InterPro" id="IPR003598">
    <property type="entry name" value="Ig_sub2"/>
</dbReference>
<accession>A0AAW2EEA1</accession>
<feature type="region of interest" description="Disordered" evidence="11">
    <location>
        <begin position="6853"/>
        <end position="6877"/>
    </location>
</feature>
<dbReference type="InterPro" id="IPR000719">
    <property type="entry name" value="Prot_kinase_dom"/>
</dbReference>
<evidence type="ECO:0000256" key="8">
    <source>
        <dbReference type="ARBA" id="ARBA00023319"/>
    </source>
</evidence>
<keyword evidence="10" id="KW-0175">Coiled coil</keyword>
<dbReference type="FunFam" id="2.60.40.10:FF:001452">
    <property type="entry name" value="Uncharacterized protein, isoform F"/>
    <property type="match status" value="1"/>
</dbReference>
<feature type="domain" description="Ig-like" evidence="13">
    <location>
        <begin position="5323"/>
        <end position="5416"/>
    </location>
</feature>
<feature type="domain" description="Ig-like" evidence="13">
    <location>
        <begin position="5811"/>
        <end position="5909"/>
    </location>
</feature>
<keyword evidence="6 9" id="KW-0067">ATP-binding</keyword>
<evidence type="ECO:0000256" key="11">
    <source>
        <dbReference type="SAM" id="MobiDB-lite"/>
    </source>
</evidence>
<dbReference type="InterPro" id="IPR007110">
    <property type="entry name" value="Ig-like_dom"/>
</dbReference>
<dbReference type="Proteomes" id="UP001430953">
    <property type="component" value="Unassembled WGS sequence"/>
</dbReference>
<evidence type="ECO:0000256" key="5">
    <source>
        <dbReference type="ARBA" id="ARBA00022741"/>
    </source>
</evidence>
<dbReference type="GO" id="GO:0004672">
    <property type="term" value="F:protein kinase activity"/>
    <property type="evidence" value="ECO:0007669"/>
    <property type="project" value="InterPro"/>
</dbReference>
<dbReference type="GO" id="GO:0040017">
    <property type="term" value="P:positive regulation of locomotion"/>
    <property type="evidence" value="ECO:0007669"/>
    <property type="project" value="UniProtKB-ARBA"/>
</dbReference>
<dbReference type="SUPFAM" id="SSF56112">
    <property type="entry name" value="Protein kinase-like (PK-like)"/>
    <property type="match status" value="1"/>
</dbReference>
<keyword evidence="16" id="KW-1185">Reference proteome</keyword>
<dbReference type="CDD" id="cd00096">
    <property type="entry name" value="Ig"/>
    <property type="match status" value="5"/>
</dbReference>
<keyword evidence="5 9" id="KW-0547">Nucleotide-binding</keyword>
<dbReference type="InterPro" id="IPR013106">
    <property type="entry name" value="Ig_V-set"/>
</dbReference>
<feature type="domain" description="Ig-like" evidence="13">
    <location>
        <begin position="121"/>
        <end position="210"/>
    </location>
</feature>
<name>A0AAW2EEA1_9HYME</name>
<feature type="domain" description="Ig-like" evidence="13">
    <location>
        <begin position="322"/>
        <end position="408"/>
    </location>
</feature>
<feature type="compositionally biased region" description="Basic and acidic residues" evidence="11">
    <location>
        <begin position="896"/>
        <end position="916"/>
    </location>
</feature>
<dbReference type="SMART" id="SM00406">
    <property type="entry name" value="IGv"/>
    <property type="match status" value="5"/>
</dbReference>
<dbReference type="Gene3D" id="2.60.40.10">
    <property type="entry name" value="Immunoglobulins"/>
    <property type="match status" value="22"/>
</dbReference>
<dbReference type="InterPro" id="IPR017441">
    <property type="entry name" value="Protein_kinase_ATP_BS"/>
</dbReference>
<gene>
    <name evidence="15" type="ORF">PUN28_019519</name>
</gene>
<dbReference type="PROSITE" id="PS00108">
    <property type="entry name" value="PROTEIN_KINASE_ST"/>
    <property type="match status" value="1"/>
</dbReference>
<feature type="compositionally biased region" description="Basic and acidic residues" evidence="11">
    <location>
        <begin position="1004"/>
        <end position="1024"/>
    </location>
</feature>
<organism evidence="15 16">
    <name type="scientific">Cardiocondyla obscurior</name>
    <dbReference type="NCBI Taxonomy" id="286306"/>
    <lineage>
        <taxon>Eukaryota</taxon>
        <taxon>Metazoa</taxon>
        <taxon>Ecdysozoa</taxon>
        <taxon>Arthropoda</taxon>
        <taxon>Hexapoda</taxon>
        <taxon>Insecta</taxon>
        <taxon>Pterygota</taxon>
        <taxon>Neoptera</taxon>
        <taxon>Endopterygota</taxon>
        <taxon>Hymenoptera</taxon>
        <taxon>Apocrita</taxon>
        <taxon>Aculeata</taxon>
        <taxon>Formicoidea</taxon>
        <taxon>Formicidae</taxon>
        <taxon>Myrmicinae</taxon>
        <taxon>Cardiocondyla</taxon>
    </lineage>
</organism>
<evidence type="ECO:0000256" key="4">
    <source>
        <dbReference type="ARBA" id="ARBA00022737"/>
    </source>
</evidence>
<feature type="compositionally biased region" description="Basic and acidic residues" evidence="11">
    <location>
        <begin position="3289"/>
        <end position="4105"/>
    </location>
</feature>
<dbReference type="FunFam" id="2.60.40.10:FF:000612">
    <property type="entry name" value="palladin isoform X1"/>
    <property type="match status" value="1"/>
</dbReference>
<dbReference type="GO" id="GO:0009653">
    <property type="term" value="P:anatomical structure morphogenesis"/>
    <property type="evidence" value="ECO:0007669"/>
    <property type="project" value="UniProtKB-ARBA"/>
</dbReference>
<dbReference type="PROSITE" id="PS50835">
    <property type="entry name" value="IG_LIKE"/>
    <property type="match status" value="20"/>
</dbReference>
<dbReference type="GO" id="GO:0045989">
    <property type="term" value="P:positive regulation of striated muscle contraction"/>
    <property type="evidence" value="ECO:0007669"/>
    <property type="project" value="UniProtKB-ARBA"/>
</dbReference>
<dbReference type="InterPro" id="IPR013098">
    <property type="entry name" value="Ig_I-set"/>
</dbReference>
<comment type="similarity">
    <text evidence="2">Belongs to the protein kinase superfamily. CAMK Ser/Thr protein kinase family.</text>
</comment>
<evidence type="ECO:0000313" key="16">
    <source>
        <dbReference type="Proteomes" id="UP001430953"/>
    </source>
</evidence>
<dbReference type="Gene3D" id="3.30.200.20">
    <property type="entry name" value="Phosphorylase Kinase, domain 1"/>
    <property type="match status" value="1"/>
</dbReference>
<feature type="region of interest" description="Disordered" evidence="11">
    <location>
        <begin position="856"/>
        <end position="928"/>
    </location>
</feature>
<feature type="compositionally biased region" description="Basic and acidic residues" evidence="11">
    <location>
        <begin position="4112"/>
        <end position="4148"/>
    </location>
</feature>
<dbReference type="InterPro" id="IPR008271">
    <property type="entry name" value="Ser/Thr_kinase_AS"/>
</dbReference>
<feature type="domain" description="Fibronectin type-III" evidence="14">
    <location>
        <begin position="4885"/>
        <end position="4985"/>
    </location>
</feature>
<dbReference type="PANTHER" id="PTHR47633:SF7">
    <property type="entry name" value="TITIN HOMOLOG"/>
    <property type="match status" value="1"/>
</dbReference>
<dbReference type="FunFam" id="2.60.40.10:FF:000425">
    <property type="entry name" value="Myosin light chain kinase"/>
    <property type="match status" value="1"/>
</dbReference>
<feature type="compositionally biased region" description="Basic and acidic residues" evidence="11">
    <location>
        <begin position="6853"/>
        <end position="6869"/>
    </location>
</feature>
<feature type="domain" description="Ig-like" evidence="13">
    <location>
        <begin position="5107"/>
        <end position="5190"/>
    </location>
</feature>
<feature type="domain" description="Ig-like" evidence="13">
    <location>
        <begin position="5597"/>
        <end position="5685"/>
    </location>
</feature>
<dbReference type="SMART" id="SM00409">
    <property type="entry name" value="IG"/>
    <property type="match status" value="21"/>
</dbReference>
<feature type="domain" description="Ig-like" evidence="13">
    <location>
        <begin position="619"/>
        <end position="697"/>
    </location>
</feature>
<feature type="domain" description="Ig-like" evidence="13">
    <location>
        <begin position="6131"/>
        <end position="6217"/>
    </location>
</feature>
<feature type="compositionally biased region" description="Acidic residues" evidence="11">
    <location>
        <begin position="975"/>
        <end position="985"/>
    </location>
</feature>
<dbReference type="Pfam" id="PF00069">
    <property type="entry name" value="Pkinase"/>
    <property type="match status" value="1"/>
</dbReference>
<dbReference type="SUPFAM" id="SSF49265">
    <property type="entry name" value="Fibronectin type III"/>
    <property type="match status" value="1"/>
</dbReference>
<feature type="domain" description="Ig-like" evidence="13">
    <location>
        <begin position="4759"/>
        <end position="4859"/>
    </location>
</feature>
<dbReference type="InterPro" id="IPR013783">
    <property type="entry name" value="Ig-like_fold"/>
</dbReference>
<feature type="region of interest" description="Disordered" evidence="11">
    <location>
        <begin position="944"/>
        <end position="1024"/>
    </location>
</feature>
<dbReference type="CDD" id="cd00063">
    <property type="entry name" value="FN3"/>
    <property type="match status" value="2"/>
</dbReference>
<dbReference type="GO" id="GO:0005524">
    <property type="term" value="F:ATP binding"/>
    <property type="evidence" value="ECO:0007669"/>
    <property type="project" value="UniProtKB-UniRule"/>
</dbReference>
<keyword evidence="7" id="KW-1015">Disulfide bond</keyword>
<evidence type="ECO:0000256" key="6">
    <source>
        <dbReference type="ARBA" id="ARBA00022840"/>
    </source>
</evidence>
<dbReference type="GO" id="GO:0005737">
    <property type="term" value="C:cytoplasm"/>
    <property type="evidence" value="ECO:0007669"/>
    <property type="project" value="UniProtKB-SubCell"/>
</dbReference>
<feature type="domain" description="Ig-like" evidence="13">
    <location>
        <begin position="5708"/>
        <end position="5796"/>
    </location>
</feature>
<evidence type="ECO:0000259" key="14">
    <source>
        <dbReference type="PROSITE" id="PS50853"/>
    </source>
</evidence>
<evidence type="ECO:0000256" key="1">
    <source>
        <dbReference type="ARBA" id="ARBA00004496"/>
    </source>
</evidence>
<feature type="region of interest" description="Disordered" evidence="11">
    <location>
        <begin position="3284"/>
        <end position="4162"/>
    </location>
</feature>
<feature type="compositionally biased region" description="Basic and acidic residues" evidence="11">
    <location>
        <begin position="952"/>
        <end position="963"/>
    </location>
</feature>
<dbReference type="InterPro" id="IPR036116">
    <property type="entry name" value="FN3_sf"/>
</dbReference>
<dbReference type="FunFam" id="2.60.40.10:FF:000032">
    <property type="entry name" value="palladin isoform X1"/>
    <property type="match status" value="4"/>
</dbReference>
<dbReference type="FunFam" id="2.60.40.10:FF:001307">
    <property type="entry name" value="Stretchin-Mlck, isoform V"/>
    <property type="match status" value="3"/>
</dbReference>
<keyword evidence="3" id="KW-0963">Cytoplasm</keyword>
<protein>
    <recommendedName>
        <fullName evidence="17">Titin</fullName>
    </recommendedName>
</protein>
<feature type="domain" description="Ig-like" evidence="13">
    <location>
        <begin position="423"/>
        <end position="497"/>
    </location>
</feature>
<feature type="domain" description="Fibronectin type-III" evidence="14">
    <location>
        <begin position="6223"/>
        <end position="6327"/>
    </location>
</feature>
<dbReference type="SMART" id="SM00408">
    <property type="entry name" value="IGc2"/>
    <property type="match status" value="18"/>
</dbReference>
<comment type="caution">
    <text evidence="15">The sequence shown here is derived from an EMBL/GenBank/DDBJ whole genome shotgun (WGS) entry which is preliminary data.</text>
</comment>
<dbReference type="PROSITE" id="PS50853">
    <property type="entry name" value="FN3"/>
    <property type="match status" value="2"/>
</dbReference>
<evidence type="ECO:0000313" key="15">
    <source>
        <dbReference type="EMBL" id="KAL0100117.1"/>
    </source>
</evidence>
<feature type="domain" description="Ig-like" evidence="13">
    <location>
        <begin position="4989"/>
        <end position="5083"/>
    </location>
</feature>
<keyword evidence="8" id="KW-0393">Immunoglobulin domain</keyword>
<feature type="domain" description="Ig-like" evidence="13">
    <location>
        <begin position="4658"/>
        <end position="4747"/>
    </location>
</feature>
<comment type="subcellular location">
    <subcellularLocation>
        <location evidence="1">Cytoplasm</location>
    </subcellularLocation>
</comment>
<feature type="region of interest" description="Disordered" evidence="11">
    <location>
        <begin position="4252"/>
        <end position="4271"/>
    </location>
</feature>
<evidence type="ECO:0000259" key="12">
    <source>
        <dbReference type="PROSITE" id="PS50011"/>
    </source>
</evidence>
<feature type="compositionally biased region" description="Polar residues" evidence="11">
    <location>
        <begin position="5551"/>
        <end position="5565"/>
    </location>
</feature>
<dbReference type="PANTHER" id="PTHR47633">
    <property type="entry name" value="IMMUNOGLOBULIN"/>
    <property type="match status" value="1"/>
</dbReference>
<evidence type="ECO:0000256" key="10">
    <source>
        <dbReference type="SAM" id="Coils"/>
    </source>
</evidence>
<evidence type="ECO:0008006" key="17">
    <source>
        <dbReference type="Google" id="ProtNLM"/>
    </source>
</evidence>
<sequence>MTLTDYTLKNKGPPEWIEEDQIVSVHGHVDEDIIIELKLALPENYDDLRFELIRDGLPISSDRYQLSMRENIVQLALKQSRKNDTGLYSLVATRLGQESDKGALKKIHLTISEASYEESDPPVFLRRLSDLAVKVGTRTRFLVEIRSSTTLKVIWYKDDEPIYDGPRFSLVHEGNFHCVDVAPVTVEDQGCWTCMAENHGGRSSCTSTLTVIVPKAYKKPEFVEELRALLTETGTVSLECKVIGVPTPVLRWFKDNKEIKAGDVFALTANPDDPTSLGVYICEAVNCMGTANSSSKVHVVGRGSREGSLKPADTLTPFGPVPIFKQLLQDECCRIGDTIVLSCRVQVPPWPKAIAWYNKEGRIEPNEKYHIMEDGIGGYSIEIKQVEAMDEGEWKCVATSEDNMKQFTSCYVAMSIPRNYRKPRFMENLKAVLTEEGLVSFECKVVGFPTPLLRWFKDGQELKPGDVYQLTGTNSLGSYCCIARNCMGEARSTAELTIEDIQNQLNEEERFQLLSTNQPPKFIKGLRSCEARINEDFRFTVQVSVAPEPTLSWYRDDALVDESDKYHVLKENLGTCHFEVQKLEFIDQAEWKCVAANDFGHSVTSCFLKLIIPKHYKKPKFLESLRAILSEEGAVNLECKVIGVPQPVLKWYKDNVELKPGDIHRIISGQDGTCCLGIYTCEATNCMGTVSSSASLLGFEDKKNTKEIQSSNGHELARNLSLSTIHEERTSQLYDTPQTDHSVTLDERGEVSFSFDGKEVSVSLYETPDLTEEEALQIVEMYADQLSEHVTEHNVIELPPMRFVKETSTTGNLLMEAVVIDVSPDYFVSAEDGDDLRTEADFEDVSILDDITHVLSSPERDSRGSLKRSARYNVDEDEKAPNRPPRKKSTGLSSSKSEKSQRIESESFHSAQKDEPPLSPPLSLKQDDSDTFADALSSTHLSITESLIQKHRTSEHETEDSRKRSLSAGKSTDSSLDDGIGDDSSFDSMIGAPKKKQRKKKQQKDKTNIEEHFDANDYERRTKNISEDKVETKVAHQFIESVENTEISKNRNETETVKELFTEEKSLDNLESFTKSNSQVSEKIQELTKYGLSESKKALYKVLEIFYENVPDAAPQFSNIYERIDDVYQLLEISDELDTNVEIISNLEIHLNVLLEEINEATSMDHAEIIRNILEPFIAKLSHVIENLGSPSLQPTLTILKKFNDPIFSKTEEISNDEQSPKIIKQLSTTKELEKYMLKNLNIDQDLSNVHFAMSSVLEKQEKNIPSCHLIKSIEALRQSIGSLAITIANLKNPTDNAIIQEISGLNKLLLNLQGDLLMEKYEPREELILNDLMNPIGILKEIIRNITECSTSSESIVPILNLLEDIEKDAALISKEISKKKYQEESIMQSQKENTEEETNSLANQIRLSLDPLKNWLSTMSEDNVKQYKESEMESALSSTIEELKKDVSQIAIQTSYSESTSDKSLINALIDLREPLVRLENAISTHHEPKNLLILKNLENPMKYLLQTVVDVLRKHEEEESLWPIIDIIEQINNQISMSITDTFCQQEAKQNAKTFNVETEEEEGVMTASQETIPGTLTEIPSTPLEIGSVALPTEQPITEDNSKSMTYDTVFETITNEKQEREENANILITTLSETLEKLDLELTSILEDFEESTTQTTTIPQSKLANSIEELRRTISTIRAMTVYGEETDSYEEKLNQATLVLTNLMQPLTKIQDLIFQSHEHDVSELTILNRFIPLLNVIENNLIRLIIEFNVNKDIENEFKLLLCTVEEIKAEIPIATEKILLRRKILEHLWDISKPLESILERMSDLEKAAEETLETDVANILGKPIADLLRDIKITIQEVDVLNRREPLILELRNLLEPLLEFHSCLSMVQSSRRSLVPEACLLDERRSVILRAVDGLQKQVCHIVEVTANMEEAFLFNESLTFLSSAILQVQKQIGKTDYSRRSSSINISLQLRLTSTLNRLTNAIIALDEHADKNTYGIVSKCLEALQKQISFTQAQFNQVGSELIDEEAIVEGFLYPTNQLLSALNILKENTQKGPSALSHNFLAQLQELADSISELSSSLSAHKTGLVQEGTSEGAPIIETFSAVTDVLNNVKDSINIIKQTVDVEQKANVIITKVESVIDEIIEVSQEEIESVLMITEIPSSKATIQEVQNEIKDTPVVSQTLISENSEAIISGQAADNLSDAIKRKENEKEDERYGDLTTEILKFNSAINNLTQPLRELIHFVKSAEQESLISKSEENKRKIQELTALIQILNDLQATNISIKTIIASSPVLQLNNEFSRMEDGLVDFEKAVNAVILLAREGVKPELKEDIMASLPLISKSLSALENILTSIYQTTYEGGSIKKDGEPLSTIAKDLILCINDTIKSLNEMQVSKCVNTVDEKEMEISKVKEETKDIEETTARPLEELIEAIMESQEQVKCDETLLPESSLSSMDVIDAKGTDNFKSAEVKLNEAEIEEASALLSFAKSIEITNEQIATAKQSTTKEEVNESDMLKIMTIPIEELQSTILKVEDRMSQTLETKESVKTVTLECMMRPLQELQQLFLTGSYQDTVPALQQLPIKSILDDLNKSVAIIQDQVTAIQDNLFADVNTDDSTALKDLARSLGDLRTSMVVLQQLNAIENAGQQIVEIENASALQAFAKSVEEFKKCCSVIVERPKIIEAFTTNVESRQSNKVIDTHLIENIIAPLRILQEQISTIEETKMQESEILNVTEMRKPINVLSSLVGPLQQLEKSFVAIVQKEHVIEHDEHNVKVKPPSVSIETFTLQPILEEIQKSIASVQEHVILEAGSQITSEIETDALLKSIAQPLVDLKASIASIQQVTSTAPEFSDELAQEQNISALETFAESLHDLTERIAMCNHQQIIMEPAIDTISEDASSLNTWADVIDESSSKITRPIVIDQGTIESPVEIAASISEDEISTLKMLAKPLTELREHLSLIVEEQKMIQPYDTTSSLSEKENISLMKTVVEPLSELQHAAAIIIQEQMAIERANENSFSIDNKNEFVLRPLIEPLEELRHSIAIIQDQMVVETSTDQSINDIILNALAEPLFDLQRAISVLETRVISPDIESMSEGTSSNWITECLATSLQEIERSIADIQQYNVIEPETLVAKEQTRTLTSDWSFNESLAETIESIKSVILRMEHDSIETEILKTMEVPLANMQQNLTSLRSKSNLGVEEKIDIDEFNESLSNFEDCISLVKEQILDKNVSKQSDSSKIDASVFSTLNISLTELKSSIATIKESQHVNLNNLEKPLKLLQNAVETILSAQQSTKRSELSTKTEDETQDKKIEKLERKKEDLGKKEEIKQEEQTEEKNCGKTEEIKQQDEQKEKNEIKILKEEDSGKKEEIKQDERKKKNEIKISKERDSAKKEEIKPEEQKEKDEIKILKEEDSRKKEEIKQDERKEKDEIKISKERDSAKKEEIKPEEQKEKDEIKILKEEDSRKKEEIKQDERKEKDEIKISKEEDSGKKEEIKQDEQMERDEIKILKEEDSGKKEEIKKDERKEKDEIKISKEEDSAKKEEIKLEEQKEKDEIKILKEEDSRKKEEIKQDERKEKDEIKISKEEDSAKKEEIKQDERKEKDEIKISKEEDSAKKEEIKQDERKEKDEIKISKEEDSAKKKEIKQDERKEKDEIKISKEEDSAKKEEIKQDERKEKDEIKISKEEDSAKKEEIKQDERKEKDEIKISKEEDSAKKKEIKQDERKEKDEIKISKEEDSAKKEEIKQDERKEKDEIKISKEEDSAKKEEIKQDERKERDEIKISKEEDSGKKEEIKQDEQMERDEIKILKEEDSGKKEEIKKDERKEKDEIKISKEEDSGKKEEIKQDERKEKDEIKISKEEDSAKKEEIKPEEQKEKDEIKISKKKDSGKKEEIKQDERKEKDEIKISKEEDFNKKDEMKQEERKEKDEIKILKEEDSGKKVEIKQDERKEEVEIKISKEKDSGKKEEIKPEEQKEKDEIKILKEKDSSKNDETKQEERKEKDEIKISKEEDSNKGEIKQEKQKGKDEIKISKEKDSSKKEGITQEDRKDKDEINISKKKDKKQEEISKVKDIKVAKDEQVQSKKNIQESKEIEVKEEIQKLKSKKDENSYNQSDESVKMQIDEKIYQKQQEKSEPKFEKLERTNKEEERKQYKPQITNENQLSTRREYIEGNEYKVLQNENDYQKRNNDKKLLQKEMEHLEKKPTVRRAKEVVDYTSVTDEERRQKRNEEKKIRRDETARLLREEEYKLRKRQEEERLKNRQRKKEQLRENEWSAKRENESDRFLKNVLETTYKPNKSISSFFGADYSCDYTYRFDSKMPMLSSTSRSYSWRDSLTSLSGKRLDDYWDYKLHSPSMDRYYFDTASSHRRRRKRENRMIRARSISLLKYDGYSTGDSDATIVPNTYARSRRRTKTDTLSHSDFGTCESKSYTDLHQSESFSWDKPKKPSFCTRLTNRIVGPGMRTRLTCTVLGNPEPRVYWMKNDQKLDTSDGRYKIRCENGMAYLELYDALPEDAGIYTCVAENTHGTSTTESILRVYSDYKSTHASPIFITLIKDTYRYSDHKLILECRVRAHPIPTISWLKEGTILQGERYKQSCLDDDVYRLEIADPNITDNGQYTCRATNELHTEEMSHIVHVEDWQAVNRNDPYLSAAKSEFAQRPQFSNLLKDYSVPTGGTIALQVKVKGTPFPEVKWLRGDRKEPITIPKARTFAERGLHTLIVPDATESERGLYVCRAINVYGQVDTSATVNVISSSAIDGGKPAVFVSRPSKKSIDVIVGEDISISFRASGIPKPRIIWMKGLTDITDGPRSYKETIDDYVRLILKRVTPSDEGTYCILVKNRYGCDRSFFSIKVKQRARSLTPLSDWNSVAERDAEEYDKEMSYVRNVPGPISSEPVAIDGGKSWLSLSWGKAERRGPAPVIAYKVEAWQLGGEGGARWVELGVTPINAFDAFNLRPGGEYKFRVTPRNRYGWGEPVTMTNSVSVMESTDLPEFTKILPGQLKALEGAPVKLECEIRGDSKTEIRWYRDTTEINPCNDSRFSIYRDGSKYSLTIANVKEDDTGRYVCEATNRIGKVSSFARILVVTDPRIIEADAKLKTSLNVEPEDRPPHFTMRIRDRRVQTTYPVRLTCQAIGHPVPEITWYKNGIEIDQDDRHVFWDDDSNFHTLEIIHSVLEDSGCYMVTARNINGSVSCRCTLVVDKGIRAYVAPEFLRDLDAIYTIHSGEELRMSAQLEAYPSVGVVWHRDGIRLRPSRRAIMTLSHDGTVQFSLANVTTRDAGVYSCTATNVVGQTETSTRVAVTAIEDQSIDESSNVASPDIPYSKEPLFVTKPLSTEAIEGDTVVILCEVVGDPKPEVIWLRDFLKPDYYKDAPHFRLVGAGPQYRLEIPYAKLDFTGTYSVIARNCHGEAKAVISLQIYAKGQGKEKQTQKSRHGKVLTLPIIKRDLRDLRCCDGDAVSLECKVYATPEPPLIRWERGGKIIAMVGDFSTDFDGETAQLNIQHVYPEDEGEYTCVAYNDLGKAYTSACLVVDVPEGKENILSQRLARPMGLLSAGSTPRSTPRSTPIRSLSPAVPHGREFKSPQVLSRGGTSKRPKVCPPKFYAVPHNCLVQEGETVRFQCSVVGHPAPWIKWDKNGTTVTPSTRISVKERDDIKVLEIVDVMQEDAALYRITAENDFGRIEASARLEVINRYEPTSRAIRTRSASPRTYPSFERSLLPTTARINNRLQLECRVKGTPSVTPTWHRNGRPLERSSRIKKYFDGTTARIEISKVKASDAGEYTCIATNILGSTRNSCQVTILDPYDSSIADKNPPQFLQSLPKESIVMENHCYEFQTGVTGTPPFTIIWSKDGRELPDNDYYKYVVYGDGGIALRIAEVCSYDAGEYTCTVQNDYGTACCSSLFAVQDYKTVSKMPLQFTKTPLSVIAAKGSTAYFCARVQCGKSMEIIWTINGKDARENVKCKIEKDGNVSILKIRDVSLRDAGEVRCVASVNGKGPTISCIAKLHLHNSSYNYNDFVMKPENIQTYAEAKPSSSRRSHEKLISRIRSSSFPRHTTSCTKHISPLPIRKRISNNASTDIQKSRFEDDLSVQRVIGKNTDDGQSLSSKKTELCHQNIDFISIKEQVESRLEELKATIIREQTDIRIFRGNTAALSITYQGYPEPTVKWFRVNRELRPDEKIRIVSGNGVSYLTLDDVTYDHAGKYQVSVENSLGQDQRFFSLAVEGPPEPPADKPSAITSGTDQITIAWRSPPYDGGRVVIGYTVEAKRVGESTWMVVAESCHSLSHTVGTTERNFVVTGESYYFRVRAENIHGLSEPSMESDPVKVLKQGEMLREEEDEFESNFKARLVVQEEGKLFGERYDVLEELGKGRYGVVKKVIERSTNTNFAAKFVKTIKAKDREQVREEIKIMNVLRHPKLLLLVAAYEKPRETVLVTEYISGGELFERVVADDFTLTEKDSILFMRQICQGVEYMHRNNIVHLDLKPENIMCRTRTSHQIKLIDFGLAQTLKSDTPIRVLFGTPEFIPPEIISYEPIGTESDMWSVGVICYVLLTGLSPFMGDNDAETFANITRADYDLEDEAFDAISNDAKNFISGLLIKRKELRMSAGQCLEHPWMVQHATAMSRVVLPTEKLKKFIIRRKWQKTGNAIRALGRMANLSAYNRRSPTTAESSPTLEQRFDSIETQYSSDGVESIHSVVDKDLEYDEGSTEENSTAAELQTNLDSMCLERKLITIPQKSIEEGNSSNNLSKQINIEKKNIKLTNELIPKVKDNLQNVTPHLKTSVPKENEINVEIKDKFFGIEQHASLRSHTLRKVFRGDSRDSGIGDCSSSLMTSPLQVDELGMVSIIKEEIDHEIQNRESKRTSDKEEHQRNSTADLLESLVQDKILPSNREAAADSSKVSVKSDVTKASYETNPMRKVFDENTDTRISRHNRDKLLLTGNVSRTARMFERENESIVKSSNSNNLQVSMPQRSYPASIVTGKPYNERIQKAFAFWNK</sequence>
<dbReference type="GO" id="GO:0060298">
    <property type="term" value="P:positive regulation of sarcomere organization"/>
    <property type="evidence" value="ECO:0007669"/>
    <property type="project" value="UniProtKB-ARBA"/>
</dbReference>
<dbReference type="InterPro" id="IPR003961">
    <property type="entry name" value="FN3_dom"/>
</dbReference>
<proteinExistence type="inferred from homology"/>
<dbReference type="FunFam" id="2.60.40.10:FF:001894">
    <property type="entry name" value="Stretchin-Mlck, isoform V"/>
    <property type="match status" value="1"/>
</dbReference>
<feature type="domain" description="Ig-like" evidence="13">
    <location>
        <begin position="520"/>
        <end position="604"/>
    </location>
</feature>
<feature type="domain" description="Ig-like" evidence="13">
    <location>
        <begin position="220"/>
        <end position="300"/>
    </location>
</feature>
<feature type="domain" description="Ig-like" evidence="13">
    <location>
        <begin position="5438"/>
        <end position="5527"/>
    </location>
</feature>